<sequence>MNLLFFRKLSALILLICLAPLFVGTPTYGNGIDEYYRLPEYSSPEKIQFEKERKLCIFPLRNLSGDTSLDFYSSGYASVLYSGLKSLVQIYDESLIPKSIQHSFGPNPSEVRPNLREGEWDYAGLEKLKKGELSLNVSRDPRYLILKVQPYETETAPDEGFLIPISRKYDCFYSTYGEFEKKGEEIRISIRMRSSKDGSKKEFSQKTSIRRSYQELNPVIEEIRKTLLGKHTKALSIKTGNQYDSLVFLDGNYIGKTPLKRNDILFGIHDIRITKNGYSDWVGQIDLRESPKDLDIVLEKDKKEGFLSVDSDPQGAKVYLGSEYLGVTPLVKVPVKIGWNRLRFVLGDHVDQFKGVEIKKGEVSEIKAKLKEGESVSYYRNKKYLFLDHTYDDFAIYSLYGSLFFYAGYYYFNLRADQALENARPMVQITNFVALQELQQSSPNTQTFALSYFYQESIYNDAKDKSDYFRSISGRFGKHQGIHGGLMLYGIGTMLLLSATFYALGLDSETLEVGVAPVKTMPTFVRGIEGQYETESYAKFNMRF</sequence>
<evidence type="ECO:0000313" key="4">
    <source>
        <dbReference type="Proteomes" id="UP000232196"/>
    </source>
</evidence>
<dbReference type="OrthoDB" id="340167at2"/>
<feature type="domain" description="PEGA" evidence="2">
    <location>
        <begin position="235"/>
        <end position="295"/>
    </location>
</feature>
<name>A0A2M9XGX1_9LEPT</name>
<proteinExistence type="predicted"/>
<dbReference type="RefSeq" id="WP_100705617.1">
    <property type="nucleotide sequence ID" value="NZ_NPDL01000002.1"/>
</dbReference>
<feature type="domain" description="PEGA" evidence="2">
    <location>
        <begin position="306"/>
        <end position="372"/>
    </location>
</feature>
<keyword evidence="1" id="KW-0472">Membrane</keyword>
<organism evidence="3 4">
    <name type="scientific">Leptospira hartskeerlii</name>
    <dbReference type="NCBI Taxonomy" id="2023177"/>
    <lineage>
        <taxon>Bacteria</taxon>
        <taxon>Pseudomonadati</taxon>
        <taxon>Spirochaetota</taxon>
        <taxon>Spirochaetia</taxon>
        <taxon>Leptospirales</taxon>
        <taxon>Leptospiraceae</taxon>
        <taxon>Leptospira</taxon>
    </lineage>
</organism>
<evidence type="ECO:0000256" key="1">
    <source>
        <dbReference type="SAM" id="Phobius"/>
    </source>
</evidence>
<accession>A0A2M9XGX1</accession>
<keyword evidence="1" id="KW-1133">Transmembrane helix</keyword>
<evidence type="ECO:0000313" key="3">
    <source>
        <dbReference type="EMBL" id="PJZ26822.1"/>
    </source>
</evidence>
<dbReference type="Pfam" id="PF08308">
    <property type="entry name" value="PEGA"/>
    <property type="match status" value="2"/>
</dbReference>
<dbReference type="InterPro" id="IPR013229">
    <property type="entry name" value="PEGA"/>
</dbReference>
<comment type="caution">
    <text evidence="3">The sequence shown here is derived from an EMBL/GenBank/DDBJ whole genome shotgun (WGS) entry which is preliminary data.</text>
</comment>
<dbReference type="EMBL" id="NPDN01000002">
    <property type="protein sequence ID" value="PJZ26822.1"/>
    <property type="molecule type" value="Genomic_DNA"/>
</dbReference>
<dbReference type="PANTHER" id="PTHR36194:SF1">
    <property type="entry name" value="S-LAYER-LIKE PROTEIN"/>
    <property type="match status" value="1"/>
</dbReference>
<evidence type="ECO:0000259" key="2">
    <source>
        <dbReference type="Pfam" id="PF08308"/>
    </source>
</evidence>
<dbReference type="Proteomes" id="UP000232196">
    <property type="component" value="Unassembled WGS sequence"/>
</dbReference>
<protein>
    <submittedName>
        <fullName evidence="3">PEGA domain protein</fullName>
    </submittedName>
</protein>
<dbReference type="PANTHER" id="PTHR36194">
    <property type="entry name" value="S-LAYER-LIKE PROTEIN"/>
    <property type="match status" value="1"/>
</dbReference>
<feature type="transmembrane region" description="Helical" evidence="1">
    <location>
        <begin position="394"/>
        <end position="412"/>
    </location>
</feature>
<keyword evidence="1" id="KW-0812">Transmembrane</keyword>
<reference evidence="3 4" key="1">
    <citation type="submission" date="2017-07" db="EMBL/GenBank/DDBJ databases">
        <title>Leptospira spp. isolated from tropical soils.</title>
        <authorList>
            <person name="Thibeaux R."/>
            <person name="Iraola G."/>
            <person name="Ferres I."/>
            <person name="Bierque E."/>
            <person name="Girault D."/>
            <person name="Soupe-Gilbert M.-E."/>
            <person name="Picardeau M."/>
            <person name="Goarant C."/>
        </authorList>
    </citation>
    <scope>NUCLEOTIDE SEQUENCE [LARGE SCALE GENOMIC DNA]</scope>
    <source>
        <strain evidence="3 4">MCA1-C-A1</strain>
    </source>
</reference>
<dbReference type="AlphaFoldDB" id="A0A2M9XGX1"/>
<keyword evidence="4" id="KW-1185">Reference proteome</keyword>
<gene>
    <name evidence="3" type="ORF">CH357_04870</name>
</gene>
<feature type="transmembrane region" description="Helical" evidence="1">
    <location>
        <begin position="486"/>
        <end position="504"/>
    </location>
</feature>